<dbReference type="EMBL" id="CATOUU010000011">
    <property type="protein sequence ID" value="CAI9912978.1"/>
    <property type="molecule type" value="Genomic_DNA"/>
</dbReference>
<evidence type="ECO:0000313" key="2">
    <source>
        <dbReference type="EMBL" id="CAL6082900.1"/>
    </source>
</evidence>
<reference evidence="1" key="1">
    <citation type="submission" date="2023-06" db="EMBL/GenBank/DDBJ databases">
        <authorList>
            <person name="Kurt Z."/>
        </authorList>
    </citation>
    <scope>NUCLEOTIDE SEQUENCE</scope>
</reference>
<protein>
    <submittedName>
        <fullName evidence="2">Hypothetical_protein</fullName>
    </submittedName>
</protein>
<evidence type="ECO:0000313" key="3">
    <source>
        <dbReference type="Proteomes" id="UP001642409"/>
    </source>
</evidence>
<reference evidence="2 3" key="2">
    <citation type="submission" date="2024-07" db="EMBL/GenBank/DDBJ databases">
        <authorList>
            <person name="Akdeniz Z."/>
        </authorList>
    </citation>
    <scope>NUCLEOTIDE SEQUENCE [LARGE SCALE GENOMIC DNA]</scope>
</reference>
<accession>A0AA86N557</accession>
<dbReference type="Proteomes" id="UP001642409">
    <property type="component" value="Unassembled WGS sequence"/>
</dbReference>
<proteinExistence type="predicted"/>
<name>A0AA86N557_9EUKA</name>
<sequence>MESLNCKREHQLDNYSKGRIIKMCLLLYTTCKEKIASYLALEILILYSKYSLFLTVVDICEHSSIQGRFIGILKQLFIDRIQFLWLTEMINTTGFLHAVFYFSEINLEAKLLN</sequence>
<dbReference type="EMBL" id="CAXDID020000368">
    <property type="protein sequence ID" value="CAL6082900.1"/>
    <property type="molecule type" value="Genomic_DNA"/>
</dbReference>
<organism evidence="1">
    <name type="scientific">Hexamita inflata</name>
    <dbReference type="NCBI Taxonomy" id="28002"/>
    <lineage>
        <taxon>Eukaryota</taxon>
        <taxon>Metamonada</taxon>
        <taxon>Diplomonadida</taxon>
        <taxon>Hexamitidae</taxon>
        <taxon>Hexamitinae</taxon>
        <taxon>Hexamita</taxon>
    </lineage>
</organism>
<dbReference type="AlphaFoldDB" id="A0AA86N557"/>
<evidence type="ECO:0000313" key="1">
    <source>
        <dbReference type="EMBL" id="CAI9912978.1"/>
    </source>
</evidence>
<comment type="caution">
    <text evidence="1">The sequence shown here is derived from an EMBL/GenBank/DDBJ whole genome shotgun (WGS) entry which is preliminary data.</text>
</comment>
<keyword evidence="3" id="KW-1185">Reference proteome</keyword>
<gene>
    <name evidence="2" type="ORF">HINF_LOCUS61466</name>
    <name evidence="1" type="ORF">HINF_LOCUS623</name>
</gene>